<dbReference type="eggNOG" id="ENOG502S1TN">
    <property type="taxonomic scope" value="Eukaryota"/>
</dbReference>
<dbReference type="PANTHER" id="PTHR42028">
    <property type="entry name" value="CHROMOSOME 1, WHOLE GENOME SHOTGUN SEQUENCE"/>
    <property type="match status" value="1"/>
</dbReference>
<keyword evidence="1" id="KW-0812">Transmembrane</keyword>
<dbReference type="HOGENOM" id="CLU_136342_0_0_1"/>
<sequence>MISPATSIEPTPLYKIRDHVTWSWNYTSLLGTPTAVDVLVSCSVASEMWTLTSNMTFETSVEYVWDSSKEADFVEKPLPEQLCTFIVKDSEAAISAGPSPGQLGTYKGLTFGLYAGKPATAFADWKCTGCSGASSLFDSQALGLAVSMSVITFLSFTWFVAGLELR</sequence>
<dbReference type="Proteomes" id="UP000019374">
    <property type="component" value="Unassembled WGS sequence"/>
</dbReference>
<evidence type="ECO:0000313" key="3">
    <source>
        <dbReference type="EMBL" id="EQK97342.1"/>
    </source>
</evidence>
<dbReference type="PANTHER" id="PTHR42028:SF1">
    <property type="entry name" value="YALI0E30657P"/>
    <property type="match status" value="1"/>
</dbReference>
<feature type="domain" description="DUF7137" evidence="2">
    <location>
        <begin position="1"/>
        <end position="128"/>
    </location>
</feature>
<protein>
    <recommendedName>
        <fullName evidence="2">DUF7137 domain-containing protein</fullName>
    </recommendedName>
</protein>
<dbReference type="OrthoDB" id="2435509at2759"/>
<dbReference type="InterPro" id="IPR055561">
    <property type="entry name" value="DUF7137"/>
</dbReference>
<evidence type="ECO:0000259" key="2">
    <source>
        <dbReference type="Pfam" id="PF23585"/>
    </source>
</evidence>
<dbReference type="AlphaFoldDB" id="T5A6A0"/>
<organism evidence="3 4">
    <name type="scientific">Ophiocordyceps sinensis (strain Co18 / CGMCC 3.14243)</name>
    <name type="common">Yarsagumba caterpillar fungus</name>
    <name type="synonym">Hirsutella sinensis</name>
    <dbReference type="NCBI Taxonomy" id="911162"/>
    <lineage>
        <taxon>Eukaryota</taxon>
        <taxon>Fungi</taxon>
        <taxon>Dikarya</taxon>
        <taxon>Ascomycota</taxon>
        <taxon>Pezizomycotina</taxon>
        <taxon>Sordariomycetes</taxon>
        <taxon>Hypocreomycetidae</taxon>
        <taxon>Hypocreales</taxon>
        <taxon>Ophiocordycipitaceae</taxon>
        <taxon>Ophiocordyceps</taxon>
    </lineage>
</organism>
<feature type="transmembrane region" description="Helical" evidence="1">
    <location>
        <begin position="141"/>
        <end position="161"/>
    </location>
</feature>
<gene>
    <name evidence="3" type="ORF">OCS_06944</name>
</gene>
<keyword evidence="1" id="KW-1133">Transmembrane helix</keyword>
<evidence type="ECO:0000256" key="1">
    <source>
        <dbReference type="SAM" id="Phobius"/>
    </source>
</evidence>
<accession>T5A6A0</accession>
<reference evidence="3 4" key="1">
    <citation type="journal article" date="2013" name="Chin. Sci. Bull.">
        <title>Genome survey uncovers the secrets of sex and lifestyle in caterpillar fungus.</title>
        <authorList>
            <person name="Hu X."/>
            <person name="Zhang Y."/>
            <person name="Xiao G."/>
            <person name="Zheng P."/>
            <person name="Xia Y."/>
            <person name="Zhang X."/>
            <person name="St Leger R.J."/>
            <person name="Liu X."/>
            <person name="Wang C."/>
        </authorList>
    </citation>
    <scope>NUCLEOTIDE SEQUENCE [LARGE SCALE GENOMIC DNA]</scope>
    <source>
        <strain evidence="4">Co18 / CGMCC 3.14243</strain>
        <tissue evidence="3">Fruit-body</tissue>
    </source>
</reference>
<proteinExistence type="predicted"/>
<keyword evidence="1" id="KW-0472">Membrane</keyword>
<dbReference type="EMBL" id="KE661870">
    <property type="protein sequence ID" value="EQK97342.1"/>
    <property type="molecule type" value="Genomic_DNA"/>
</dbReference>
<dbReference type="Pfam" id="PF23585">
    <property type="entry name" value="DUF7137"/>
    <property type="match status" value="1"/>
</dbReference>
<evidence type="ECO:0000313" key="4">
    <source>
        <dbReference type="Proteomes" id="UP000019374"/>
    </source>
</evidence>
<name>T5A6A0_OPHSC</name>